<dbReference type="Pfam" id="PF08666">
    <property type="entry name" value="SAF"/>
    <property type="match status" value="1"/>
</dbReference>
<dbReference type="SMART" id="SM00858">
    <property type="entry name" value="SAF"/>
    <property type="match status" value="1"/>
</dbReference>
<proteinExistence type="predicted"/>
<dbReference type="EMBL" id="JZRB01000001">
    <property type="protein sequence ID" value="KJV37303.1"/>
    <property type="molecule type" value="Genomic_DNA"/>
</dbReference>
<dbReference type="InterPro" id="IPR036732">
    <property type="entry name" value="AFP_Neu5c_C_sf"/>
</dbReference>
<name>A0A0F3L1F5_9GAMM</name>
<dbReference type="Pfam" id="PF16976">
    <property type="entry name" value="RcpC"/>
    <property type="match status" value="1"/>
</dbReference>
<dbReference type="PATRIC" id="fig|345309.4.peg.68"/>
<dbReference type="OrthoDB" id="2037472at2"/>
<dbReference type="RefSeq" id="WP_045827541.1">
    <property type="nucleotide sequence ID" value="NZ_JZRB01000001.1"/>
</dbReference>
<dbReference type="InterPro" id="IPR031571">
    <property type="entry name" value="RcpC_dom"/>
</dbReference>
<dbReference type="NCBIfam" id="TIGR03177">
    <property type="entry name" value="pilus_cpaB"/>
    <property type="match status" value="1"/>
</dbReference>
<accession>A0A0F3L1F5</accession>
<evidence type="ECO:0000313" key="3">
    <source>
        <dbReference type="Proteomes" id="UP000033651"/>
    </source>
</evidence>
<dbReference type="SUPFAM" id="SSF51269">
    <property type="entry name" value="AFP III-like domain"/>
    <property type="match status" value="1"/>
</dbReference>
<dbReference type="CDD" id="cd11614">
    <property type="entry name" value="SAF_CpaB_FlgA_like"/>
    <property type="match status" value="1"/>
</dbReference>
<evidence type="ECO:0000259" key="1">
    <source>
        <dbReference type="SMART" id="SM00858"/>
    </source>
</evidence>
<organism evidence="2 3">
    <name type="scientific">Luteibacter yeojuensis</name>
    <dbReference type="NCBI Taxonomy" id="345309"/>
    <lineage>
        <taxon>Bacteria</taxon>
        <taxon>Pseudomonadati</taxon>
        <taxon>Pseudomonadota</taxon>
        <taxon>Gammaproteobacteria</taxon>
        <taxon>Lysobacterales</taxon>
        <taxon>Rhodanobacteraceae</taxon>
        <taxon>Luteibacter</taxon>
    </lineage>
</organism>
<dbReference type="InterPro" id="IPR013974">
    <property type="entry name" value="SAF"/>
</dbReference>
<sequence>MVRVNRNLIFVAIALVLGVLASMLAVKYVDSQVAARTPAGAKTRPVVVPVRDIEKGQVVGEDDLSVRNVPVDLVPADAVSPESYTQYIGQQLRAPVAKGVPLTVSSLDLVADHFSNIINPGDVATTISVDDNNSVSGLIVPGDHVDILMMVTNDDQNQRIMPLLGNVLVLATGHHAKGVQQEEGKGANFSNLTLELPPNDAQRLAMANKAGELRVILRQADSKEPFNLSSLSKADLLRISRPARKSSGIEYIIGGKS</sequence>
<feature type="domain" description="SAF" evidence="1">
    <location>
        <begin position="44"/>
        <end position="108"/>
    </location>
</feature>
<dbReference type="InterPro" id="IPR017592">
    <property type="entry name" value="Pilus_assmbl_Flp-typ_CpaB"/>
</dbReference>
<evidence type="ECO:0000313" key="2">
    <source>
        <dbReference type="EMBL" id="KJV37303.1"/>
    </source>
</evidence>
<comment type="caution">
    <text evidence="2">The sequence shown here is derived from an EMBL/GenBank/DDBJ whole genome shotgun (WGS) entry which is preliminary data.</text>
</comment>
<keyword evidence="3" id="KW-1185">Reference proteome</keyword>
<protein>
    <submittedName>
        <fullName evidence="2">Pilus assembly protein CpaB</fullName>
    </submittedName>
</protein>
<dbReference type="AlphaFoldDB" id="A0A0F3L1F5"/>
<dbReference type="Proteomes" id="UP000033651">
    <property type="component" value="Unassembled WGS sequence"/>
</dbReference>
<gene>
    <name evidence="2" type="ORF">VI08_00335</name>
</gene>
<reference evidence="2 3" key="1">
    <citation type="submission" date="2015-03" db="EMBL/GenBank/DDBJ databases">
        <title>Draft genome sequence of Luteibacter yeojuensis strain SU11.</title>
        <authorList>
            <person name="Sulaiman J."/>
            <person name="Priya K."/>
            <person name="Chan K.-G."/>
        </authorList>
    </citation>
    <scope>NUCLEOTIDE SEQUENCE [LARGE SCALE GENOMIC DNA]</scope>
    <source>
        <strain evidence="2 3">SU11</strain>
    </source>
</reference>
<dbReference type="Gene3D" id="3.90.1210.10">
    <property type="entry name" value="Antifreeze-like/N-acetylneuraminic acid synthase C-terminal domain"/>
    <property type="match status" value="1"/>
</dbReference>